<dbReference type="AlphaFoldDB" id="A0A0W0FU66"/>
<comment type="caution">
    <text evidence="2">The sequence shown here is derived from an EMBL/GenBank/DDBJ whole genome shotgun (WGS) entry which is preliminary data.</text>
</comment>
<proteinExistence type="predicted"/>
<feature type="region of interest" description="Disordered" evidence="1">
    <location>
        <begin position="45"/>
        <end position="115"/>
    </location>
</feature>
<feature type="compositionally biased region" description="Acidic residues" evidence="1">
    <location>
        <begin position="208"/>
        <end position="224"/>
    </location>
</feature>
<feature type="compositionally biased region" description="Low complexity" evidence="1">
    <location>
        <begin position="60"/>
        <end position="73"/>
    </location>
</feature>
<evidence type="ECO:0000313" key="2">
    <source>
        <dbReference type="EMBL" id="KTB39955.1"/>
    </source>
</evidence>
<feature type="compositionally biased region" description="Acidic residues" evidence="1">
    <location>
        <begin position="92"/>
        <end position="103"/>
    </location>
</feature>
<protein>
    <recommendedName>
        <fullName evidence="4">C2H2-type domain-containing protein</fullName>
    </recommendedName>
</protein>
<dbReference type="EMBL" id="LATX01001621">
    <property type="protein sequence ID" value="KTB39955.1"/>
    <property type="molecule type" value="Genomic_DNA"/>
</dbReference>
<dbReference type="Proteomes" id="UP000054988">
    <property type="component" value="Unassembled WGS sequence"/>
</dbReference>
<feature type="region of interest" description="Disordered" evidence="1">
    <location>
        <begin position="162"/>
        <end position="269"/>
    </location>
</feature>
<evidence type="ECO:0000313" key="3">
    <source>
        <dbReference type="Proteomes" id="UP000054988"/>
    </source>
</evidence>
<name>A0A0W0FU66_MONRR</name>
<reference evidence="2 3" key="1">
    <citation type="submission" date="2015-12" db="EMBL/GenBank/DDBJ databases">
        <title>Draft genome sequence of Moniliophthora roreri, the causal agent of frosty pod rot of cacao.</title>
        <authorList>
            <person name="Aime M.C."/>
            <person name="Diaz-Valderrama J.R."/>
            <person name="Kijpornyongpan T."/>
            <person name="Phillips-Mora W."/>
        </authorList>
    </citation>
    <scope>NUCLEOTIDE SEQUENCE [LARGE SCALE GENOMIC DNA]</scope>
    <source>
        <strain evidence="2 3">MCA 2952</strain>
    </source>
</reference>
<accession>A0A0W0FU66</accession>
<feature type="compositionally biased region" description="Polar residues" evidence="1">
    <location>
        <begin position="164"/>
        <end position="175"/>
    </location>
</feature>
<evidence type="ECO:0008006" key="4">
    <source>
        <dbReference type="Google" id="ProtNLM"/>
    </source>
</evidence>
<sequence>MAFLSDRRRASEYALAEKLRNASDEDGLDLVKEAFRSFADEMDDGFSVRPRDLREPGTLSPVTSYSSSSSASPGPLPNGLEDFTVPERCDGDSDSDSDSDSDVEPLLLTSSNDGFEFHNGRAYNRTMLQKMSEALDASFNPHNSPPHNEDCEVEQQFMIAPEVPSSSEIHTLEQAQESHHPVAADPAPTSTYPFARRAALKRKVLAEPDSDADDEDENPTDDEYQPSPPLSPTKRSRASRVASRTRPRTSTSNSRSPTKRARIMPASRNVQVSSSSALVAAKKSSGEGFDFQCPVCSWKQLNKRMPDFQRHLRTHERASNNDHSRGWWCKGVPIREQDKHTIPPDAQPYVFGGQLRIGGCQMTFSRRDALKRHLDNPNATCVGRPTAADDD</sequence>
<gene>
    <name evidence="2" type="ORF">WG66_7425</name>
</gene>
<organism evidence="2 3">
    <name type="scientific">Moniliophthora roreri</name>
    <name type="common">Frosty pod rot fungus</name>
    <name type="synonym">Monilia roreri</name>
    <dbReference type="NCBI Taxonomy" id="221103"/>
    <lineage>
        <taxon>Eukaryota</taxon>
        <taxon>Fungi</taxon>
        <taxon>Dikarya</taxon>
        <taxon>Basidiomycota</taxon>
        <taxon>Agaricomycotina</taxon>
        <taxon>Agaricomycetes</taxon>
        <taxon>Agaricomycetidae</taxon>
        <taxon>Agaricales</taxon>
        <taxon>Marasmiineae</taxon>
        <taxon>Marasmiaceae</taxon>
        <taxon>Moniliophthora</taxon>
    </lineage>
</organism>
<dbReference type="eggNOG" id="ENOG502SU3J">
    <property type="taxonomic scope" value="Eukaryota"/>
</dbReference>
<evidence type="ECO:0000256" key="1">
    <source>
        <dbReference type="SAM" id="MobiDB-lite"/>
    </source>
</evidence>
<feature type="compositionally biased region" description="Basic residues" evidence="1">
    <location>
        <begin position="234"/>
        <end position="247"/>
    </location>
</feature>